<dbReference type="InterPro" id="IPR042109">
    <property type="entry name" value="Adenylosuccinate_synth_dom1"/>
</dbReference>
<dbReference type="InterPro" id="IPR018220">
    <property type="entry name" value="Adenylosuccin_syn_GTP-bd"/>
</dbReference>
<evidence type="ECO:0000256" key="1">
    <source>
        <dbReference type="ARBA" id="ARBA00011738"/>
    </source>
</evidence>
<name>A0A7C4E1R4_CALS0</name>
<dbReference type="InterPro" id="IPR033128">
    <property type="entry name" value="Adenylosuccin_syn_Lys_AS"/>
</dbReference>
<feature type="active site" description="Proton acceptor" evidence="8">
    <location>
        <position position="13"/>
    </location>
</feature>
<feature type="active site" evidence="9">
    <location>
        <position position="137"/>
    </location>
</feature>
<feature type="binding site" description="in other chain" evidence="8">
    <location>
        <position position="126"/>
    </location>
    <ligand>
        <name>IMP</name>
        <dbReference type="ChEBI" id="CHEBI:58053"/>
        <note>ligand shared between dimeric partners</note>
    </ligand>
</feature>
<keyword evidence="8" id="KW-0963">Cytoplasm</keyword>
<dbReference type="InterPro" id="IPR042111">
    <property type="entry name" value="Adenylosuccinate_synth_dom3"/>
</dbReference>
<reference evidence="12" key="1">
    <citation type="journal article" date="2020" name="mSystems">
        <title>Genome- and Community-Level Interaction Insights into Carbon Utilization and Element Cycling Functions of Hydrothermarchaeota in Hydrothermal Sediment.</title>
        <authorList>
            <person name="Zhou Z."/>
            <person name="Liu Y."/>
            <person name="Xu W."/>
            <person name="Pan J."/>
            <person name="Luo Z.H."/>
            <person name="Li M."/>
        </authorList>
    </citation>
    <scope>NUCLEOTIDE SEQUENCE [LARGE SCALE GENOMIC DNA]</scope>
    <source>
        <strain evidence="13">SpSt-1073</strain>
        <strain evidence="12">SpSt-613</strain>
        <strain evidence="11">SpSt-669</strain>
    </source>
</reference>
<comment type="subunit">
    <text evidence="1 8">Homodimer.</text>
</comment>
<comment type="subcellular location">
    <subcellularLocation>
        <location evidence="8">Cytoplasm</location>
    </subcellularLocation>
</comment>
<dbReference type="FunFam" id="1.10.300.10:FF:000001">
    <property type="entry name" value="Adenylosuccinate synthetase"/>
    <property type="match status" value="1"/>
</dbReference>
<feature type="binding site" description="in other chain" evidence="8">
    <location>
        <position position="286"/>
    </location>
    <ligand>
        <name>IMP</name>
        <dbReference type="ChEBI" id="CHEBI:58053"/>
        <note>ligand shared between dimeric partners</note>
    </ligand>
</feature>
<dbReference type="Gene3D" id="3.40.440.10">
    <property type="entry name" value="Adenylosuccinate Synthetase, subunit A, domain 1"/>
    <property type="match status" value="1"/>
</dbReference>
<evidence type="ECO:0000256" key="9">
    <source>
        <dbReference type="PROSITE-ProRule" id="PRU10134"/>
    </source>
</evidence>
<feature type="binding site" evidence="8">
    <location>
        <position position="40"/>
    </location>
    <ligand>
        <name>Mg(2+)</name>
        <dbReference type="ChEBI" id="CHEBI:18420"/>
    </ligand>
</feature>
<dbReference type="PROSITE" id="PS00513">
    <property type="entry name" value="ADENYLOSUCCIN_SYN_2"/>
    <property type="match status" value="1"/>
</dbReference>
<dbReference type="PANTHER" id="PTHR11846:SF0">
    <property type="entry name" value="ADENYLOSUCCINATE SYNTHETASE"/>
    <property type="match status" value="1"/>
</dbReference>
<dbReference type="InterPro" id="IPR001114">
    <property type="entry name" value="Adenylosuccinate_synthetase"/>
</dbReference>
<dbReference type="GO" id="GO:0044208">
    <property type="term" value="P:'de novo' AMP biosynthetic process"/>
    <property type="evidence" value="ECO:0007669"/>
    <property type="project" value="UniProtKB-UniRule"/>
</dbReference>
<dbReference type="HAMAP" id="MF_00011">
    <property type="entry name" value="Adenylosucc_synth"/>
    <property type="match status" value="1"/>
</dbReference>
<feature type="binding site" evidence="8">
    <location>
        <begin position="314"/>
        <end position="316"/>
    </location>
    <ligand>
        <name>GTP</name>
        <dbReference type="ChEBI" id="CHEBI:37565"/>
    </ligand>
</feature>
<evidence type="ECO:0000256" key="10">
    <source>
        <dbReference type="RuleBase" id="RU000520"/>
    </source>
</evidence>
<dbReference type="EC" id="6.3.4.4" evidence="8 10"/>
<evidence type="ECO:0000256" key="8">
    <source>
        <dbReference type="HAMAP-Rule" id="MF_00011"/>
    </source>
</evidence>
<feature type="binding site" evidence="8">
    <location>
        <begin position="40"/>
        <end position="42"/>
    </location>
    <ligand>
        <name>GTP</name>
        <dbReference type="ChEBI" id="CHEBI:37565"/>
    </ligand>
</feature>
<dbReference type="InterPro" id="IPR042110">
    <property type="entry name" value="Adenylosuccinate_synth_dom2"/>
</dbReference>
<feature type="binding site" description="in other chain" evidence="8">
    <location>
        <begin position="38"/>
        <end position="41"/>
    </location>
    <ligand>
        <name>IMP</name>
        <dbReference type="ChEBI" id="CHEBI:58053"/>
        <note>ligand shared between dimeric partners</note>
    </ligand>
</feature>
<dbReference type="GO" id="GO:0005737">
    <property type="term" value="C:cytoplasm"/>
    <property type="evidence" value="ECO:0007669"/>
    <property type="project" value="UniProtKB-SubCell"/>
</dbReference>
<feature type="binding site" evidence="8">
    <location>
        <begin position="282"/>
        <end position="288"/>
    </location>
    <ligand>
        <name>substrate</name>
    </ligand>
</feature>
<dbReference type="Gene3D" id="1.10.300.10">
    <property type="entry name" value="Adenylosuccinate Synthetase, subunit A, domain 2"/>
    <property type="match status" value="1"/>
</dbReference>
<keyword evidence="4 8" id="KW-0547">Nucleotide-binding</keyword>
<comment type="cofactor">
    <cofactor evidence="8">
        <name>Mg(2+)</name>
        <dbReference type="ChEBI" id="CHEBI:18420"/>
    </cofactor>
    <text evidence="8">Binds 1 Mg(2+) ion per subunit.</text>
</comment>
<dbReference type="SMART" id="SM00788">
    <property type="entry name" value="Adenylsucc_synt"/>
    <property type="match status" value="1"/>
</dbReference>
<evidence type="ECO:0000256" key="6">
    <source>
        <dbReference type="ARBA" id="ARBA00022842"/>
    </source>
</evidence>
<dbReference type="EMBL" id="DRXG01000018">
    <property type="protein sequence ID" value="HHN51896.1"/>
    <property type="molecule type" value="Genomic_DNA"/>
</dbReference>
<keyword evidence="3 8" id="KW-0479">Metal-binding</keyword>
<feature type="binding site" description="in other chain" evidence="8">
    <location>
        <position position="222"/>
    </location>
    <ligand>
        <name>IMP</name>
        <dbReference type="ChEBI" id="CHEBI:58053"/>
        <note>ligand shared between dimeric partners</note>
    </ligand>
</feature>
<feature type="binding site" description="in other chain" evidence="8">
    <location>
        <begin position="13"/>
        <end position="16"/>
    </location>
    <ligand>
        <name>IMP</name>
        <dbReference type="ChEBI" id="CHEBI:58053"/>
        <note>ligand shared between dimeric partners</note>
    </ligand>
</feature>
<dbReference type="Gene3D" id="3.90.170.10">
    <property type="entry name" value="Adenylosuccinate Synthetase, subunit A, domain 3"/>
    <property type="match status" value="1"/>
</dbReference>
<dbReference type="GO" id="GO:0005525">
    <property type="term" value="F:GTP binding"/>
    <property type="evidence" value="ECO:0007669"/>
    <property type="project" value="UniProtKB-UniRule"/>
</dbReference>
<evidence type="ECO:0000313" key="11">
    <source>
        <dbReference type="EMBL" id="HGL41066.1"/>
    </source>
</evidence>
<feature type="binding site" evidence="8">
    <location>
        <position position="13"/>
    </location>
    <ligand>
        <name>Mg(2+)</name>
        <dbReference type="ChEBI" id="CHEBI:18420"/>
    </ligand>
</feature>
<evidence type="ECO:0000313" key="12">
    <source>
        <dbReference type="EMBL" id="HGN90161.1"/>
    </source>
</evidence>
<comment type="pathway">
    <text evidence="8 10">Purine metabolism; AMP biosynthesis via de novo pathway; AMP from IMP: step 1/2.</text>
</comment>
<proteinExistence type="inferred from homology"/>
<dbReference type="NCBIfam" id="NF002223">
    <property type="entry name" value="PRK01117.1"/>
    <property type="match status" value="1"/>
</dbReference>
<keyword evidence="6 8" id="KW-0460">Magnesium</keyword>
<accession>A0A7C4E1R4</accession>
<feature type="binding site" evidence="8">
    <location>
        <position position="288"/>
    </location>
    <ligand>
        <name>GTP</name>
        <dbReference type="ChEBI" id="CHEBI:37565"/>
    </ligand>
</feature>
<dbReference type="AlphaFoldDB" id="A0A7C4E1R4"/>
<evidence type="ECO:0000256" key="7">
    <source>
        <dbReference type="ARBA" id="ARBA00023134"/>
    </source>
</evidence>
<comment type="similarity">
    <text evidence="8 10">Belongs to the adenylosuccinate synthetase family.</text>
</comment>
<evidence type="ECO:0000256" key="4">
    <source>
        <dbReference type="ARBA" id="ARBA00022741"/>
    </source>
</evidence>
<dbReference type="PROSITE" id="PS01266">
    <property type="entry name" value="ADENYLOSUCCIN_SYN_1"/>
    <property type="match status" value="1"/>
</dbReference>
<dbReference type="GO" id="GO:0004019">
    <property type="term" value="F:adenylosuccinate synthase activity"/>
    <property type="evidence" value="ECO:0007669"/>
    <property type="project" value="UniProtKB-UniRule"/>
</dbReference>
<feature type="binding site" evidence="8">
    <location>
        <position position="140"/>
    </location>
    <ligand>
        <name>IMP</name>
        <dbReference type="ChEBI" id="CHEBI:58053"/>
        <note>ligand shared between dimeric partners</note>
    </ligand>
</feature>
<dbReference type="NCBIfam" id="TIGR00184">
    <property type="entry name" value="purA"/>
    <property type="match status" value="1"/>
</dbReference>
<feature type="binding site" evidence="8">
    <location>
        <begin position="401"/>
        <end position="403"/>
    </location>
    <ligand>
        <name>GTP</name>
        <dbReference type="ChEBI" id="CHEBI:37565"/>
    </ligand>
</feature>
<dbReference type="InterPro" id="IPR027417">
    <property type="entry name" value="P-loop_NTPase"/>
</dbReference>
<dbReference type="GO" id="GO:0046040">
    <property type="term" value="P:IMP metabolic process"/>
    <property type="evidence" value="ECO:0007669"/>
    <property type="project" value="TreeGrafter"/>
</dbReference>
<evidence type="ECO:0000256" key="2">
    <source>
        <dbReference type="ARBA" id="ARBA00022598"/>
    </source>
</evidence>
<keyword evidence="7 8" id="KW-0342">GTP-binding</keyword>
<dbReference type="SUPFAM" id="SSF52540">
    <property type="entry name" value="P-loop containing nucleoside triphosphate hydrolases"/>
    <property type="match status" value="1"/>
</dbReference>
<comment type="catalytic activity">
    <reaction evidence="8 10">
        <text>IMP + L-aspartate + GTP = N(6)-(1,2-dicarboxyethyl)-AMP + GDP + phosphate + 2 H(+)</text>
        <dbReference type="Rhea" id="RHEA:15753"/>
        <dbReference type="ChEBI" id="CHEBI:15378"/>
        <dbReference type="ChEBI" id="CHEBI:29991"/>
        <dbReference type="ChEBI" id="CHEBI:37565"/>
        <dbReference type="ChEBI" id="CHEBI:43474"/>
        <dbReference type="ChEBI" id="CHEBI:57567"/>
        <dbReference type="ChEBI" id="CHEBI:58053"/>
        <dbReference type="ChEBI" id="CHEBI:58189"/>
        <dbReference type="EC" id="6.3.4.4"/>
    </reaction>
</comment>
<evidence type="ECO:0000256" key="5">
    <source>
        <dbReference type="ARBA" id="ARBA00022755"/>
    </source>
</evidence>
<dbReference type="PANTHER" id="PTHR11846">
    <property type="entry name" value="ADENYLOSUCCINATE SYNTHETASE"/>
    <property type="match status" value="1"/>
</dbReference>
<dbReference type="CDD" id="cd03108">
    <property type="entry name" value="AdSS"/>
    <property type="match status" value="1"/>
</dbReference>
<feature type="active site" description="Proton donor" evidence="8">
    <location>
        <position position="41"/>
    </location>
</feature>
<dbReference type="UniPathway" id="UPA00075">
    <property type="reaction ID" value="UER00335"/>
</dbReference>
<comment type="caution">
    <text evidence="12">The sequence shown here is derived from an EMBL/GenBank/DDBJ whole genome shotgun (WGS) entry which is preliminary data.</text>
</comment>
<feature type="binding site" evidence="8">
    <location>
        <begin position="12"/>
        <end position="18"/>
    </location>
    <ligand>
        <name>GTP</name>
        <dbReference type="ChEBI" id="CHEBI:37565"/>
    </ligand>
</feature>
<comment type="function">
    <text evidence="8">Plays an important role in the de novo pathway of purine nucleotide biosynthesis. Catalyzes the first committed step in the biosynthesis of AMP from IMP.</text>
</comment>
<dbReference type="FunFam" id="3.90.170.10:FF:000001">
    <property type="entry name" value="Adenylosuccinate synthetase"/>
    <property type="match status" value="1"/>
</dbReference>
<feature type="binding site" description="in other chain" evidence="8">
    <location>
        <position position="207"/>
    </location>
    <ligand>
        <name>IMP</name>
        <dbReference type="ChEBI" id="CHEBI:58053"/>
        <note>ligand shared between dimeric partners</note>
    </ligand>
</feature>
<organism evidence="12">
    <name type="scientific">Caldiarchaeum subterraneum</name>
    <dbReference type="NCBI Taxonomy" id="311458"/>
    <lineage>
        <taxon>Archaea</taxon>
        <taxon>Nitrososphaerota</taxon>
        <taxon>Candidatus Caldarchaeales</taxon>
        <taxon>Candidatus Caldarchaeaceae</taxon>
        <taxon>Candidatus Caldarchaeum</taxon>
    </lineage>
</organism>
<keyword evidence="2 8" id="KW-0436">Ligase</keyword>
<protein>
    <recommendedName>
        <fullName evidence="8 10">Adenylosuccinate synthetase</fullName>
        <shortName evidence="8">AMPSase</shortName>
        <shortName evidence="8">AdSS</shortName>
        <ecNumber evidence="8 10">6.3.4.4</ecNumber>
    </recommendedName>
    <alternativeName>
        <fullName evidence="8">IMP--aspartate ligase</fullName>
    </alternativeName>
</protein>
<dbReference type="GO" id="GO:0000287">
    <property type="term" value="F:magnesium ion binding"/>
    <property type="evidence" value="ECO:0007669"/>
    <property type="project" value="UniProtKB-UniRule"/>
</dbReference>
<evidence type="ECO:0000256" key="3">
    <source>
        <dbReference type="ARBA" id="ARBA00022723"/>
    </source>
</evidence>
<evidence type="ECO:0000313" key="13">
    <source>
        <dbReference type="EMBL" id="HHN51896.1"/>
    </source>
</evidence>
<sequence length="413" mass="44969">MSVDVVVGLQWGDEGKGKISYVLSRGAEAVARFQGGANAGHTVKIGETRYKFNMLPAGCLAGPRPVIASGCLLDPEAFEKELQLLQTSGHRHQPLVSMGAHIVLPMHRELDGRLESLRGSSAVGTTRRGIGPAYADKMLRVGIRVGDLLSRRSLGEKVEFLRRLHGVEPGVDFEKLEKLLRPFAGNVQGFLNEVVESGGRVLLEGAQGTLLDIDHGTYPYVTSSNTISANGFVSTGLPISRKGQIIGVTKAYTTRVGAGPFPTEITGPTAETIREKGGEYGTTTGRPRRIGWLDIPALRYACMVNGVDTVAVTKSDVLSGLPTVKACVRYVVDGVETNCFGDFLHRLDEVQPVYEEFRGWSVDEDGLRRAVEKGWDELPPNLREYLEWLEKQLRVNISIASVGEEASLTVTRR</sequence>
<gene>
    <name evidence="8" type="primary">purA</name>
    <name evidence="13" type="ORF">ENM30_01135</name>
    <name evidence="12" type="ORF">ENT82_03405</name>
    <name evidence="11" type="ORF">ENU43_05330</name>
</gene>
<dbReference type="Pfam" id="PF00709">
    <property type="entry name" value="Adenylsucc_synt"/>
    <property type="match status" value="1"/>
</dbReference>
<keyword evidence="5 8" id="KW-0658">Purine biosynthesis</keyword>
<dbReference type="EMBL" id="DTCM01000066">
    <property type="protein sequence ID" value="HGL41066.1"/>
    <property type="molecule type" value="Genomic_DNA"/>
</dbReference>
<dbReference type="EMBL" id="DTAD01000034">
    <property type="protein sequence ID" value="HGN90161.1"/>
    <property type="molecule type" value="Genomic_DNA"/>
</dbReference>